<accession>A0A098G9W1</accession>
<geneLocation type="plasmid" evidence="2">
    <name>LLAP10_pA</name>
</geneLocation>
<dbReference type="AlphaFoldDB" id="A0A098G9W1"/>
<evidence type="ECO:0000313" key="2">
    <source>
        <dbReference type="Proteomes" id="UP000032430"/>
    </source>
</evidence>
<dbReference type="EMBL" id="LN614828">
    <property type="protein sequence ID" value="CEG59233.1"/>
    <property type="molecule type" value="Genomic_DNA"/>
</dbReference>
<keyword evidence="1" id="KW-0614">Plasmid</keyword>
<dbReference type="Proteomes" id="UP000032430">
    <property type="component" value="Plasmid II"/>
</dbReference>
<dbReference type="KEGG" id="lfa:LFA_pA0128"/>
<name>A0A098G9W1_9GAMM</name>
<organism evidence="1 2">
    <name type="scientific">Legionella fallonii LLAP-10</name>
    <dbReference type="NCBI Taxonomy" id="1212491"/>
    <lineage>
        <taxon>Bacteria</taxon>
        <taxon>Pseudomonadati</taxon>
        <taxon>Pseudomonadota</taxon>
        <taxon>Gammaproteobacteria</taxon>
        <taxon>Legionellales</taxon>
        <taxon>Legionellaceae</taxon>
        <taxon>Legionella</taxon>
    </lineage>
</organism>
<proteinExistence type="predicted"/>
<protein>
    <submittedName>
        <fullName evidence="1">Uncharacterized protein</fullName>
    </submittedName>
</protein>
<sequence>MKHNNYRRIHSIAYLHPYSIKKYRLKLNRHDCPKCKKYMLRYKWDKKYWWRCSNHHCSFNAPDASGMPKLLTNKQSKDLYFINQLEYILFMSHLDSDLRANILVRLIKRKNLDGLPQKFILMYHKLIEPIRKSISFAPCRACNNVLNRNDSGESLQVGDGEYLCRICYGY</sequence>
<dbReference type="HOGENOM" id="CLU_1568791_0_0_6"/>
<evidence type="ECO:0000313" key="1">
    <source>
        <dbReference type="EMBL" id="CEG59233.1"/>
    </source>
</evidence>
<keyword evidence="2" id="KW-1185">Reference proteome</keyword>
<reference evidence="2" key="1">
    <citation type="submission" date="2014-09" db="EMBL/GenBank/DDBJ databases">
        <authorList>
            <person name="Gomez-Valero L."/>
        </authorList>
    </citation>
    <scope>NUCLEOTIDE SEQUENCE [LARGE SCALE GENOMIC DNA]</scope>
    <source>
        <strain evidence="2">ATCC700992</strain>
        <plasmid evidence="2">LLAP10_pA</plasmid>
    </source>
</reference>
<dbReference type="RefSeq" id="WP_045097828.1">
    <property type="nucleotide sequence ID" value="NZ_LN614828.1"/>
</dbReference>
<gene>
    <name evidence="1" type="ORF">LFA_pA0128</name>
</gene>